<accession>X1Q4G7</accession>
<feature type="non-terminal residue" evidence="1">
    <location>
        <position position="130"/>
    </location>
</feature>
<dbReference type="PANTHER" id="PTHR11669:SF8">
    <property type="entry name" value="DNA POLYMERASE III SUBUNIT DELTA"/>
    <property type="match status" value="1"/>
</dbReference>
<proteinExistence type="predicted"/>
<dbReference type="GO" id="GO:0006261">
    <property type="term" value="P:DNA-templated DNA replication"/>
    <property type="evidence" value="ECO:0007669"/>
    <property type="project" value="TreeGrafter"/>
</dbReference>
<comment type="caution">
    <text evidence="1">The sequence shown here is derived from an EMBL/GenBank/DDBJ whole genome shotgun (WGS) entry which is preliminary data.</text>
</comment>
<dbReference type="InterPro" id="IPR027417">
    <property type="entry name" value="P-loop_NTPase"/>
</dbReference>
<dbReference type="InterPro" id="IPR050238">
    <property type="entry name" value="DNA_Rep/Repair_Clamp_Loader"/>
</dbReference>
<name>X1Q4G7_9ZZZZ</name>
<dbReference type="AlphaFoldDB" id="X1Q4G7"/>
<dbReference type="Pfam" id="PF13177">
    <property type="entry name" value="DNA_pol3_delta2"/>
    <property type="match status" value="1"/>
</dbReference>
<organism evidence="1">
    <name type="scientific">marine sediment metagenome</name>
    <dbReference type="NCBI Taxonomy" id="412755"/>
    <lineage>
        <taxon>unclassified sequences</taxon>
        <taxon>metagenomes</taxon>
        <taxon>ecological metagenomes</taxon>
    </lineage>
</organism>
<dbReference type="Gene3D" id="3.40.50.300">
    <property type="entry name" value="P-loop containing nucleotide triphosphate hydrolases"/>
    <property type="match status" value="1"/>
</dbReference>
<gene>
    <name evidence="1" type="ORF">S06H3_51665</name>
</gene>
<evidence type="ECO:0000313" key="1">
    <source>
        <dbReference type="EMBL" id="GAI38139.1"/>
    </source>
</evidence>
<dbReference type="PANTHER" id="PTHR11669">
    <property type="entry name" value="REPLICATION FACTOR C / DNA POLYMERASE III GAMMA-TAU SUBUNIT"/>
    <property type="match status" value="1"/>
</dbReference>
<sequence length="130" mass="14334">MWQVIGQDKILALLGHSLKEDNVAHAYLLVGPRHVGKRTLALNLAQALNCDDPEPPCGQCHSCHRILEGKHADVTSLGLDSKVEIGIDDIRQLQRLANLPPYEGKCKVFIIDEAEYLSTEAANSLLKILE</sequence>
<protein>
    <recommendedName>
        <fullName evidence="2">AAA+ ATPase domain-containing protein</fullName>
    </recommendedName>
</protein>
<evidence type="ECO:0008006" key="2">
    <source>
        <dbReference type="Google" id="ProtNLM"/>
    </source>
</evidence>
<dbReference type="EMBL" id="BARV01032801">
    <property type="protein sequence ID" value="GAI38139.1"/>
    <property type="molecule type" value="Genomic_DNA"/>
</dbReference>
<reference evidence="1" key="1">
    <citation type="journal article" date="2014" name="Front. Microbiol.">
        <title>High frequency of phylogenetically diverse reductive dehalogenase-homologous genes in deep subseafloor sedimentary metagenomes.</title>
        <authorList>
            <person name="Kawai M."/>
            <person name="Futagami T."/>
            <person name="Toyoda A."/>
            <person name="Takaki Y."/>
            <person name="Nishi S."/>
            <person name="Hori S."/>
            <person name="Arai W."/>
            <person name="Tsubouchi T."/>
            <person name="Morono Y."/>
            <person name="Uchiyama I."/>
            <person name="Ito T."/>
            <person name="Fujiyama A."/>
            <person name="Inagaki F."/>
            <person name="Takami H."/>
        </authorList>
    </citation>
    <scope>NUCLEOTIDE SEQUENCE</scope>
    <source>
        <strain evidence="1">Expedition CK06-06</strain>
    </source>
</reference>
<dbReference type="SUPFAM" id="SSF52540">
    <property type="entry name" value="P-loop containing nucleoside triphosphate hydrolases"/>
    <property type="match status" value="1"/>
</dbReference>